<keyword evidence="3" id="KW-0645">Protease</keyword>
<evidence type="ECO:0000256" key="6">
    <source>
        <dbReference type="ARBA" id="ARBA00022833"/>
    </source>
</evidence>
<dbReference type="InterPro" id="IPR045573">
    <property type="entry name" value="Fut8_N_cat"/>
</dbReference>
<dbReference type="GO" id="GO:0006520">
    <property type="term" value="P:amino acid metabolic process"/>
    <property type="evidence" value="ECO:0007669"/>
    <property type="project" value="TreeGrafter"/>
</dbReference>
<evidence type="ECO:0000256" key="3">
    <source>
        <dbReference type="ARBA" id="ARBA00022670"/>
    </source>
</evidence>
<dbReference type="EMBL" id="OV696699">
    <property type="protein sequence ID" value="CAH1244940.1"/>
    <property type="molecule type" value="Genomic_DNA"/>
</dbReference>
<dbReference type="Proteomes" id="UP000838412">
    <property type="component" value="Chromosome 14"/>
</dbReference>
<dbReference type="OrthoDB" id="5958927at2759"/>
<dbReference type="PANTHER" id="PTHR45962:SF1">
    <property type="entry name" value="N-FATTY-ACYL-AMINO ACID SYNTHASE_HYDROLASE PM20D1"/>
    <property type="match status" value="1"/>
</dbReference>
<dbReference type="GO" id="GO:0043604">
    <property type="term" value="P:amide biosynthetic process"/>
    <property type="evidence" value="ECO:0007669"/>
    <property type="project" value="TreeGrafter"/>
</dbReference>
<dbReference type="GO" id="GO:0046872">
    <property type="term" value="F:metal ion binding"/>
    <property type="evidence" value="ECO:0007669"/>
    <property type="project" value="UniProtKB-KW"/>
</dbReference>
<dbReference type="PANTHER" id="PTHR45962">
    <property type="entry name" value="N-FATTY-ACYL-AMINO ACID SYNTHASE/HYDROLASE PM20D1"/>
    <property type="match status" value="1"/>
</dbReference>
<keyword evidence="9" id="KW-1185">Reference proteome</keyword>
<evidence type="ECO:0000256" key="2">
    <source>
        <dbReference type="ARBA" id="ARBA00011913"/>
    </source>
</evidence>
<dbReference type="AlphaFoldDB" id="A0A8K0E8V2"/>
<comment type="similarity">
    <text evidence="1">Belongs to the peptidase M20A family.</text>
</comment>
<dbReference type="InterPro" id="IPR047177">
    <property type="entry name" value="Pept_M20A"/>
</dbReference>
<reference evidence="8" key="1">
    <citation type="submission" date="2022-01" db="EMBL/GenBank/DDBJ databases">
        <authorList>
            <person name="Braso-Vives M."/>
        </authorList>
    </citation>
    <scope>NUCLEOTIDE SEQUENCE</scope>
</reference>
<dbReference type="GO" id="GO:0004046">
    <property type="term" value="F:aminoacylase activity"/>
    <property type="evidence" value="ECO:0007669"/>
    <property type="project" value="UniProtKB-EC"/>
</dbReference>
<evidence type="ECO:0000256" key="5">
    <source>
        <dbReference type="ARBA" id="ARBA00022801"/>
    </source>
</evidence>
<keyword evidence="4" id="KW-0479">Metal-binding</keyword>
<keyword evidence="6" id="KW-0862">Zinc</keyword>
<dbReference type="Pfam" id="PF19745">
    <property type="entry name" value="FUT8_N_cat"/>
    <property type="match status" value="1"/>
</dbReference>
<dbReference type="EC" id="3.5.1.14" evidence="2"/>
<feature type="domain" description="Alpha-(1,6)-fucosyltransferase N- and catalytic" evidence="7">
    <location>
        <begin position="125"/>
        <end position="267"/>
    </location>
</feature>
<dbReference type="Gene3D" id="3.40.50.11350">
    <property type="match status" value="2"/>
</dbReference>
<sequence>MSLYVNSYSGHQLTDTPMSGDPDGPTLTNLLGTLGTPKPVAIHHNPKGKNESIACVIENSLGDGCSGMGFASLVLQTIEDITTCLVYLTQSGAMGELVDFRFADMENKVTEYFQPITAETRALVNHVISGYLQPAARVKNIVDTFYQSSMSNSVNIGVHVRLEASHTEEMAIFHQTAPKLQHFVQVVQRLMKDIATTNSGREIRIFLASDLDEVIEEFKSKFGENRVLHISAFRGETKFRNKSSGQQLGDQVFSDILLMAKCDYFVHDESNVASVVYYFNPNIKSYFVSGDASDFRRLNAQPHFDSEELLRQAVARETRNLMIIPDWRDFSSWARLKTWFKANVYLLALPRLLALLPALAGRELCGDLALPETARTIPRSTCFGDVTLARLAAIKLTNVMVRTPKPVAIHHNPKGKNESIACVIENSLGDSCAGIGFASLVLQTIDDITTCLVYLTRSGAMGELVDFRFADMENKVTEYFQPITAETRALVNHVISGYLQPAARVKNIVDTFYQSSMSNSVNIGVHVRLKAAHTEEMALFHQTPPKLKDFVQVVQHLIKDIGAANSGSDIRIFLASDLDEVIEEFKSKFGENRVLHIGAFRGESLDKKFTKKSSGQQLGDQVFSDILLMAKCDYFVHDESNVASVVYYFNPNLKSYFVSGDASDFRRLNAQPHFDSEELLRQAVARETRNLMIIPDWRDFSSWARLKTWVRVLRGFLGLLFTEQAADIAQVKCFYNNLKWSKCRNEFVRSKFASNSDMKKLMGL</sequence>
<proteinExistence type="inferred from homology"/>
<dbReference type="GO" id="GO:0043605">
    <property type="term" value="P:amide catabolic process"/>
    <property type="evidence" value="ECO:0007669"/>
    <property type="project" value="TreeGrafter"/>
</dbReference>
<evidence type="ECO:0000313" key="9">
    <source>
        <dbReference type="Proteomes" id="UP000838412"/>
    </source>
</evidence>
<evidence type="ECO:0000259" key="7">
    <source>
        <dbReference type="Pfam" id="PF19745"/>
    </source>
</evidence>
<accession>A0A8K0E8V2</accession>
<dbReference type="GO" id="GO:0006508">
    <property type="term" value="P:proteolysis"/>
    <property type="evidence" value="ECO:0007669"/>
    <property type="project" value="UniProtKB-KW"/>
</dbReference>
<organism evidence="8 9">
    <name type="scientific">Branchiostoma lanceolatum</name>
    <name type="common">Common lancelet</name>
    <name type="synonym">Amphioxus lanceolatum</name>
    <dbReference type="NCBI Taxonomy" id="7740"/>
    <lineage>
        <taxon>Eukaryota</taxon>
        <taxon>Metazoa</taxon>
        <taxon>Chordata</taxon>
        <taxon>Cephalochordata</taxon>
        <taxon>Leptocardii</taxon>
        <taxon>Amphioxiformes</taxon>
        <taxon>Branchiostomatidae</taxon>
        <taxon>Branchiostoma</taxon>
    </lineage>
</organism>
<protein>
    <recommendedName>
        <fullName evidence="2">N-acyl-aliphatic-L-amino acid amidohydrolase</fullName>
        <ecNumber evidence="2">3.5.1.14</ecNumber>
    </recommendedName>
</protein>
<evidence type="ECO:0000313" key="8">
    <source>
        <dbReference type="EMBL" id="CAH1244940.1"/>
    </source>
</evidence>
<evidence type="ECO:0000256" key="4">
    <source>
        <dbReference type="ARBA" id="ARBA00022723"/>
    </source>
</evidence>
<name>A0A8K0E8V2_BRALA</name>
<evidence type="ECO:0000256" key="1">
    <source>
        <dbReference type="ARBA" id="ARBA00006247"/>
    </source>
</evidence>
<gene>
    <name evidence="8" type="primary">Hypp7400</name>
    <name evidence="8" type="ORF">BLAG_LOCUS7441</name>
</gene>
<keyword evidence="5" id="KW-0378">Hydrolase</keyword>
<dbReference type="GO" id="GO:0008233">
    <property type="term" value="F:peptidase activity"/>
    <property type="evidence" value="ECO:0007669"/>
    <property type="project" value="UniProtKB-KW"/>
</dbReference>